<evidence type="ECO:0000313" key="2">
    <source>
        <dbReference type="EMBL" id="GAA0912159.1"/>
    </source>
</evidence>
<name>A0ABP3Z098_9ACTN</name>
<feature type="region of interest" description="Disordered" evidence="1">
    <location>
        <begin position="372"/>
        <end position="402"/>
    </location>
</feature>
<feature type="compositionally biased region" description="Gly residues" evidence="1">
    <location>
        <begin position="304"/>
        <end position="313"/>
    </location>
</feature>
<reference evidence="3" key="1">
    <citation type="journal article" date="2019" name="Int. J. Syst. Evol. Microbiol.">
        <title>The Global Catalogue of Microorganisms (GCM) 10K type strain sequencing project: providing services to taxonomists for standard genome sequencing and annotation.</title>
        <authorList>
            <consortium name="The Broad Institute Genomics Platform"/>
            <consortium name="The Broad Institute Genome Sequencing Center for Infectious Disease"/>
            <person name="Wu L."/>
            <person name="Ma J."/>
        </authorList>
    </citation>
    <scope>NUCLEOTIDE SEQUENCE [LARGE SCALE GENOMIC DNA]</scope>
    <source>
        <strain evidence="3">JCM 10673</strain>
    </source>
</reference>
<dbReference type="EMBL" id="BAAAHG010000015">
    <property type="protein sequence ID" value="GAA0912159.1"/>
    <property type="molecule type" value="Genomic_DNA"/>
</dbReference>
<accession>A0ABP3Z098</accession>
<sequence>MPHSGSVQPSPGGEAAVDEGAVAQFDDLLGALAAGHDVEAAQDQQGTLGIVASGAARGEFGEPLGAVRRDRLTGVQALPHVLHGLQPQPDGPGFMAGGLRLHHADGLLQLVVVEQGLGQPPHGVHAGGTVQAGHAHRPLEVLDGGGGCGQEGGAAQFVEHMRVHLGGRRLQQGPLQAAAGRFGSADGEVFPGRLAQLFDEFLVVVRVDLEEVPGGRGGAESGVGDDLGGDAVHGGAQGVRYGVVDGGGDQRVHELQLTGAALRRRRVGFGEDAGLAQQPGAAYGVLTAHGGEPGDEVHGDAGAQDGGGPGEAGGVDAEFLEAGDEAAASGGAVQGTQFAGMGLDRLDLAVAHLGEEFDGLVGVSAGDGPHLPAERGVGVRAEGGAGESGGGLRGEGTQISDIRGGDDCFQAPGTGPVRLPEPAGDDDQHGQVVEAFDERGEPAQGLLVGPVGVVDQQHQRPFAPGQPPDRGDQTVAHALRVGPPLPGLRDTEGGAGDVVPVAEVLAGLLGHQRDQRRLQQLPYDVEGDGLEGLAAARRPHGAAALFGDAPGLGQQGGLAQSGLALEDQ</sequence>
<dbReference type="Proteomes" id="UP001501005">
    <property type="component" value="Unassembled WGS sequence"/>
</dbReference>
<feature type="region of interest" description="Disordered" evidence="1">
    <location>
        <begin position="285"/>
        <end position="315"/>
    </location>
</feature>
<organism evidence="2 3">
    <name type="scientific">Streptomyces thermoalcalitolerans</name>
    <dbReference type="NCBI Taxonomy" id="65605"/>
    <lineage>
        <taxon>Bacteria</taxon>
        <taxon>Bacillati</taxon>
        <taxon>Actinomycetota</taxon>
        <taxon>Actinomycetes</taxon>
        <taxon>Kitasatosporales</taxon>
        <taxon>Streptomycetaceae</taxon>
        <taxon>Streptomyces</taxon>
    </lineage>
</organism>
<feature type="compositionally biased region" description="Gly residues" evidence="1">
    <location>
        <begin position="381"/>
        <end position="394"/>
    </location>
</feature>
<evidence type="ECO:0000313" key="3">
    <source>
        <dbReference type="Proteomes" id="UP001501005"/>
    </source>
</evidence>
<protein>
    <submittedName>
        <fullName evidence="2">Uncharacterized protein</fullName>
    </submittedName>
</protein>
<gene>
    <name evidence="2" type="ORF">GCM10009549_24070</name>
</gene>
<evidence type="ECO:0000256" key="1">
    <source>
        <dbReference type="SAM" id="MobiDB-lite"/>
    </source>
</evidence>
<proteinExistence type="predicted"/>
<comment type="caution">
    <text evidence="2">The sequence shown here is derived from an EMBL/GenBank/DDBJ whole genome shotgun (WGS) entry which is preliminary data.</text>
</comment>
<keyword evidence="3" id="KW-1185">Reference proteome</keyword>
<feature type="region of interest" description="Disordered" evidence="1">
    <location>
        <begin position="546"/>
        <end position="568"/>
    </location>
</feature>